<keyword evidence="1" id="KW-0812">Transmembrane</keyword>
<proteinExistence type="predicted"/>
<dbReference type="OrthoDB" id="9862530at2"/>
<dbReference type="Proteomes" id="UP000006327">
    <property type="component" value="Unassembled WGS sequence"/>
</dbReference>
<keyword evidence="1" id="KW-1133">Transmembrane helix</keyword>
<dbReference type="EMBL" id="BAEO01000043">
    <property type="protein sequence ID" value="GAC19966.1"/>
    <property type="molecule type" value="Genomic_DNA"/>
</dbReference>
<evidence type="ECO:0000256" key="1">
    <source>
        <dbReference type="SAM" id="Phobius"/>
    </source>
</evidence>
<organism evidence="2 3">
    <name type="scientific">Paraglaciecola arctica BSs20135</name>
    <dbReference type="NCBI Taxonomy" id="493475"/>
    <lineage>
        <taxon>Bacteria</taxon>
        <taxon>Pseudomonadati</taxon>
        <taxon>Pseudomonadota</taxon>
        <taxon>Gammaproteobacteria</taxon>
        <taxon>Alteromonadales</taxon>
        <taxon>Alteromonadaceae</taxon>
        <taxon>Paraglaciecola</taxon>
    </lineage>
</organism>
<keyword evidence="3" id="KW-1185">Reference proteome</keyword>
<feature type="transmembrane region" description="Helical" evidence="1">
    <location>
        <begin position="60"/>
        <end position="80"/>
    </location>
</feature>
<evidence type="ECO:0000313" key="3">
    <source>
        <dbReference type="Proteomes" id="UP000006327"/>
    </source>
</evidence>
<sequence length="122" mass="13491">MKEINIVILVLLILTIPVFGIGIIFGLAGSTAGYYLMISLGYLIGIVSSVLGLFWEKFRYLALVGLFLIALGIILDGMFWKKHNRELCEELRAEPSCTESENGFSCTDFDGMDFSTGKSICH</sequence>
<name>K6Y7P4_9ALTE</name>
<keyword evidence="1" id="KW-0472">Membrane</keyword>
<feature type="transmembrane region" description="Helical" evidence="1">
    <location>
        <begin position="6"/>
        <end position="27"/>
    </location>
</feature>
<gene>
    <name evidence="2" type="ORF">GARC_3003</name>
</gene>
<dbReference type="RefSeq" id="WP_007621413.1">
    <property type="nucleotide sequence ID" value="NZ_BAEO01000043.1"/>
</dbReference>
<dbReference type="AlphaFoldDB" id="K6Y7P4"/>
<protein>
    <submittedName>
        <fullName evidence="2">Uncharacterized protein</fullName>
    </submittedName>
</protein>
<evidence type="ECO:0000313" key="2">
    <source>
        <dbReference type="EMBL" id="GAC19966.1"/>
    </source>
</evidence>
<dbReference type="STRING" id="493475.GARC_3003"/>
<comment type="caution">
    <text evidence="2">The sequence shown here is derived from an EMBL/GenBank/DDBJ whole genome shotgun (WGS) entry which is preliminary data.</text>
</comment>
<accession>K6Y7P4</accession>
<feature type="transmembrane region" description="Helical" evidence="1">
    <location>
        <begin position="34"/>
        <end position="54"/>
    </location>
</feature>
<reference evidence="2 3" key="1">
    <citation type="journal article" date="2017" name="Antonie Van Leeuwenhoek">
        <title>Rhizobium rhizosphaerae sp. nov., a novel species isolated from rice rhizosphere.</title>
        <authorList>
            <person name="Zhao J.J."/>
            <person name="Zhang J."/>
            <person name="Zhang R.J."/>
            <person name="Zhang C.W."/>
            <person name="Yin H.Q."/>
            <person name="Zhang X.X."/>
        </authorList>
    </citation>
    <scope>NUCLEOTIDE SEQUENCE [LARGE SCALE GENOMIC DNA]</scope>
    <source>
        <strain evidence="2 3">BSs20135</strain>
    </source>
</reference>